<proteinExistence type="predicted"/>
<dbReference type="PANTHER" id="PTHR43162">
    <property type="match status" value="1"/>
</dbReference>
<feature type="domain" description="NmrA-like" evidence="1">
    <location>
        <begin position="2"/>
        <end position="227"/>
    </location>
</feature>
<dbReference type="PANTHER" id="PTHR43162:SF1">
    <property type="entry name" value="PRESTALK A DIFFERENTIATION PROTEIN A"/>
    <property type="match status" value="1"/>
</dbReference>
<dbReference type="Gene3D" id="3.90.25.10">
    <property type="entry name" value="UDP-galactose 4-epimerase, domain 1"/>
    <property type="match status" value="1"/>
</dbReference>
<accession>A0A090GDE4</accession>
<dbReference type="Gene3D" id="3.40.50.720">
    <property type="entry name" value="NAD(P)-binding Rossmann-like Domain"/>
    <property type="match status" value="1"/>
</dbReference>
<evidence type="ECO:0000313" key="3">
    <source>
        <dbReference type="Proteomes" id="UP000046122"/>
    </source>
</evidence>
<dbReference type="InterPro" id="IPR008030">
    <property type="entry name" value="NmrA-like"/>
</dbReference>
<evidence type="ECO:0000259" key="1">
    <source>
        <dbReference type="Pfam" id="PF05368"/>
    </source>
</evidence>
<sequence length="291" mass="31939">MILVTSATGLSGQMIVRELAHNHVPARALVRSFRKASASGLDKLPDIEAIEGDMRVGDDVKAALDGVSRALLISSATQDMRETQCNFIDLCQQAGVQHVIKFSGAESGIGFDPDRFRFTRMHEEIEDHLEAAGPAWTHLRPSQFMQVYLREASTISRDGELRLPLAGIELAPVAIEDIAKVACRLLRDGGHHGESLDMTGPEALTMHEVADRISAATGRPVRYVPISWDERRSVLLGSGASADFVDALDEQLQERLRRPKSRVHLATHDAFGVRPTSFAEFARTYARAFSG</sequence>
<evidence type="ECO:0000313" key="2">
    <source>
        <dbReference type="EMBL" id="CDX62906.1"/>
    </source>
</evidence>
<dbReference type="InterPro" id="IPR051604">
    <property type="entry name" value="Ergot_Alk_Oxidoreductase"/>
</dbReference>
<dbReference type="EMBL" id="CCNE01000066">
    <property type="protein sequence ID" value="CDX62906.1"/>
    <property type="molecule type" value="Genomic_DNA"/>
</dbReference>
<dbReference type="SUPFAM" id="SSF51735">
    <property type="entry name" value="NAD(P)-binding Rossmann-fold domains"/>
    <property type="match status" value="1"/>
</dbReference>
<dbReference type="Pfam" id="PF05368">
    <property type="entry name" value="NmrA"/>
    <property type="match status" value="1"/>
</dbReference>
<dbReference type="InterPro" id="IPR036291">
    <property type="entry name" value="NAD(P)-bd_dom_sf"/>
</dbReference>
<protein>
    <submittedName>
        <fullName evidence="2">NmrA family protein</fullName>
    </submittedName>
</protein>
<dbReference type="AlphaFoldDB" id="A0A090GDE4"/>
<organism evidence="2 3">
    <name type="scientific">Mesorhizobium plurifarium</name>
    <dbReference type="NCBI Taxonomy" id="69974"/>
    <lineage>
        <taxon>Bacteria</taxon>
        <taxon>Pseudomonadati</taxon>
        <taxon>Pseudomonadota</taxon>
        <taxon>Alphaproteobacteria</taxon>
        <taxon>Hyphomicrobiales</taxon>
        <taxon>Phyllobacteriaceae</taxon>
        <taxon>Mesorhizobium</taxon>
    </lineage>
</organism>
<name>A0A090GDE4_MESPL</name>
<dbReference type="Proteomes" id="UP000046122">
    <property type="component" value="Unassembled WGS sequence"/>
</dbReference>
<reference evidence="2 3" key="1">
    <citation type="submission" date="2014-08" db="EMBL/GenBank/DDBJ databases">
        <authorList>
            <person name="Moulin Lionel"/>
        </authorList>
    </citation>
    <scope>NUCLEOTIDE SEQUENCE [LARGE SCALE GENOMIC DNA]</scope>
</reference>
<gene>
    <name evidence="2" type="ORF">MPL3365_80068</name>
</gene>